<dbReference type="NCBIfam" id="NF011712">
    <property type="entry name" value="PRK15133.1"/>
    <property type="match status" value="1"/>
</dbReference>
<dbReference type="GO" id="GO:0042884">
    <property type="term" value="P:microcin transport"/>
    <property type="evidence" value="ECO:0007669"/>
    <property type="project" value="TreeGrafter"/>
</dbReference>
<feature type="domain" description="ABC transmembrane type-1" evidence="8">
    <location>
        <begin position="133"/>
        <end position="348"/>
    </location>
</feature>
<keyword evidence="6 7" id="KW-0472">Membrane</keyword>
<comment type="subcellular location">
    <subcellularLocation>
        <location evidence="1 7">Cell membrane</location>
        <topology evidence="1 7">Multi-pass membrane protein</topology>
    </subcellularLocation>
</comment>
<evidence type="ECO:0000256" key="7">
    <source>
        <dbReference type="RuleBase" id="RU363032"/>
    </source>
</evidence>
<evidence type="ECO:0000256" key="4">
    <source>
        <dbReference type="ARBA" id="ARBA00022692"/>
    </source>
</evidence>
<evidence type="ECO:0000313" key="10">
    <source>
        <dbReference type="Proteomes" id="UP001055247"/>
    </source>
</evidence>
<gene>
    <name evidence="9" type="primary">yejB</name>
    <name evidence="9" type="ORF">BHAOGJBA_2466</name>
</gene>
<dbReference type="Proteomes" id="UP001055247">
    <property type="component" value="Unassembled WGS sequence"/>
</dbReference>
<keyword evidence="5 7" id="KW-1133">Transmembrane helix</keyword>
<keyword evidence="10" id="KW-1185">Reference proteome</keyword>
<dbReference type="PANTHER" id="PTHR30465:SF66">
    <property type="entry name" value="INNER MEMBRANE ABC TRANSPORTER PERMEASE PROTEIN YEJB"/>
    <property type="match status" value="1"/>
</dbReference>
<keyword evidence="4 7" id="KW-0812">Transmembrane</keyword>
<feature type="transmembrane region" description="Helical" evidence="7">
    <location>
        <begin position="329"/>
        <end position="355"/>
    </location>
</feature>
<feature type="transmembrane region" description="Helical" evidence="7">
    <location>
        <begin position="172"/>
        <end position="204"/>
    </location>
</feature>
<dbReference type="InterPro" id="IPR035906">
    <property type="entry name" value="MetI-like_sf"/>
</dbReference>
<dbReference type="Gene3D" id="1.10.3720.10">
    <property type="entry name" value="MetI-like"/>
    <property type="match status" value="1"/>
</dbReference>
<dbReference type="PANTHER" id="PTHR30465">
    <property type="entry name" value="INNER MEMBRANE ABC TRANSPORTER"/>
    <property type="match status" value="1"/>
</dbReference>
<evidence type="ECO:0000256" key="3">
    <source>
        <dbReference type="ARBA" id="ARBA00022475"/>
    </source>
</evidence>
<keyword evidence="2 7" id="KW-0813">Transport</keyword>
<name>A0AAV4ZKA5_9HYPH</name>
<feature type="transmembrane region" description="Helical" evidence="7">
    <location>
        <begin position="139"/>
        <end position="160"/>
    </location>
</feature>
<dbReference type="SUPFAM" id="SSF161098">
    <property type="entry name" value="MetI-like"/>
    <property type="match status" value="1"/>
</dbReference>
<evidence type="ECO:0000256" key="2">
    <source>
        <dbReference type="ARBA" id="ARBA00022448"/>
    </source>
</evidence>
<dbReference type="RefSeq" id="WP_066921307.1">
    <property type="nucleotide sequence ID" value="NZ_BPQO01000009.1"/>
</dbReference>
<protein>
    <submittedName>
        <fullName evidence="9">Inner membrane ABC transporter permease protein YejB</fullName>
    </submittedName>
</protein>
<dbReference type="EMBL" id="BPQO01000009">
    <property type="protein sequence ID" value="GJD88941.1"/>
    <property type="molecule type" value="Genomic_DNA"/>
</dbReference>
<reference evidence="9" key="2">
    <citation type="submission" date="2021-08" db="EMBL/GenBank/DDBJ databases">
        <authorList>
            <person name="Tani A."/>
            <person name="Ola A."/>
            <person name="Ogura Y."/>
            <person name="Katsura K."/>
            <person name="Hayashi T."/>
        </authorList>
    </citation>
    <scope>NUCLEOTIDE SEQUENCE</scope>
    <source>
        <strain evidence="9">DSM 16372</strain>
    </source>
</reference>
<evidence type="ECO:0000256" key="6">
    <source>
        <dbReference type="ARBA" id="ARBA00023136"/>
    </source>
</evidence>
<dbReference type="GO" id="GO:0005886">
    <property type="term" value="C:plasma membrane"/>
    <property type="evidence" value="ECO:0007669"/>
    <property type="project" value="UniProtKB-SubCell"/>
</dbReference>
<evidence type="ECO:0000256" key="5">
    <source>
        <dbReference type="ARBA" id="ARBA00022989"/>
    </source>
</evidence>
<evidence type="ECO:0000259" key="8">
    <source>
        <dbReference type="PROSITE" id="PS50928"/>
    </source>
</evidence>
<dbReference type="CDD" id="cd06261">
    <property type="entry name" value="TM_PBP2"/>
    <property type="match status" value="1"/>
</dbReference>
<sequence length="366" mass="40628">MLGYILRRVALMVPTVLGILLITFVIVQFAPGGPVERVIAQLQGQGDATMSRVTGGAGDFGGAARSGGTENTSKYRGAQGLSPDFIAKLEKQYGFDKPAYERFLKMIWDYARFDFGRSYFRDVSVIELIRERLPVSVSLGLWMTLLSYAISIPLGIAKAVRDGTRFDRWTSFVVIIGYAVPGFMFGLMLIILFAGGSFFQLFPLRGLVSEGWETFSPWHKVTDYAWHMALPLTALVIGAFATATLLTKNSFLDEIRKQYVLTARMKGLSERRVLYGHVFRNAMLIVIAGFPGAFISAFFTGSLLIETIFSLDGLGELSFRSITGRDYPVVFATLYIFSLLGLAVNLLSDLIYVWIDPRIDFSARAT</sequence>
<reference evidence="9" key="1">
    <citation type="journal article" date="2016" name="Front. Microbiol.">
        <title>Genome Sequence of the Piezophilic, Mesophilic Sulfate-Reducing Bacterium Desulfovibrio indicus J2T.</title>
        <authorList>
            <person name="Cao J."/>
            <person name="Maignien L."/>
            <person name="Shao Z."/>
            <person name="Alain K."/>
            <person name="Jebbar M."/>
        </authorList>
    </citation>
    <scope>NUCLEOTIDE SEQUENCE</scope>
    <source>
        <strain evidence="9">DSM 16372</strain>
    </source>
</reference>
<dbReference type="AlphaFoldDB" id="A0AAV4ZKA5"/>
<dbReference type="Pfam" id="PF00528">
    <property type="entry name" value="BPD_transp_1"/>
    <property type="match status" value="1"/>
</dbReference>
<comment type="caution">
    <text evidence="9">The sequence shown here is derived from an EMBL/GenBank/DDBJ whole genome shotgun (WGS) entry which is preliminary data.</text>
</comment>
<organism evidence="9 10">
    <name type="scientific">Methylobacterium hispanicum</name>
    <dbReference type="NCBI Taxonomy" id="270350"/>
    <lineage>
        <taxon>Bacteria</taxon>
        <taxon>Pseudomonadati</taxon>
        <taxon>Pseudomonadota</taxon>
        <taxon>Alphaproteobacteria</taxon>
        <taxon>Hyphomicrobiales</taxon>
        <taxon>Methylobacteriaceae</taxon>
        <taxon>Methylobacterium</taxon>
    </lineage>
</organism>
<dbReference type="PROSITE" id="PS50928">
    <property type="entry name" value="ABC_TM1"/>
    <property type="match status" value="1"/>
</dbReference>
<keyword evidence="3" id="KW-1003">Cell membrane</keyword>
<dbReference type="InterPro" id="IPR000515">
    <property type="entry name" value="MetI-like"/>
</dbReference>
<comment type="similarity">
    <text evidence="7">Belongs to the binding-protein-dependent transport system permease family.</text>
</comment>
<feature type="transmembrane region" description="Helical" evidence="7">
    <location>
        <begin position="282"/>
        <end position="309"/>
    </location>
</feature>
<accession>A0AAV4ZKA5</accession>
<feature type="transmembrane region" description="Helical" evidence="7">
    <location>
        <begin position="9"/>
        <end position="30"/>
    </location>
</feature>
<evidence type="ECO:0000256" key="1">
    <source>
        <dbReference type="ARBA" id="ARBA00004651"/>
    </source>
</evidence>
<feature type="transmembrane region" description="Helical" evidence="7">
    <location>
        <begin position="224"/>
        <end position="247"/>
    </location>
</feature>
<dbReference type="GO" id="GO:0055085">
    <property type="term" value="P:transmembrane transport"/>
    <property type="evidence" value="ECO:0007669"/>
    <property type="project" value="InterPro"/>
</dbReference>
<proteinExistence type="inferred from homology"/>
<evidence type="ECO:0000313" key="9">
    <source>
        <dbReference type="EMBL" id="GJD88941.1"/>
    </source>
</evidence>